<name>A0A224YLR9_9ACAR</name>
<sequence>MTKLETRKLFTKCCQNCISSWTDRLSHQKQSMAHMHTPACNLAKKYTSPSQTKLCSQCKSYYANLTAVTLEFSLGSFNACFTKLHCIKDCIFLSTQQLACKRYINHLISSANKST</sequence>
<protein>
    <submittedName>
        <fullName evidence="1">Uncharacterized protein</fullName>
    </submittedName>
</protein>
<accession>A0A224YLR9</accession>
<dbReference type="AlphaFoldDB" id="A0A224YLR9"/>
<reference evidence="1" key="1">
    <citation type="journal article" date="2017" name="Parasit. Vectors">
        <title>Sialotranscriptomics of Rhipicephalus zambeziensis reveals intricate expression profiles of secretory proteins and suggests tight temporal transcriptional regulation during blood-feeding.</title>
        <authorList>
            <person name="de Castro M.H."/>
            <person name="de Klerk D."/>
            <person name="Pienaar R."/>
            <person name="Rees D.J.G."/>
            <person name="Mans B.J."/>
        </authorList>
    </citation>
    <scope>NUCLEOTIDE SEQUENCE</scope>
    <source>
        <tissue evidence="1">Salivary glands</tissue>
    </source>
</reference>
<evidence type="ECO:0000313" key="1">
    <source>
        <dbReference type="EMBL" id="MAA14740.1"/>
    </source>
</evidence>
<dbReference type="EMBL" id="GFPF01003594">
    <property type="protein sequence ID" value="MAA14740.1"/>
    <property type="molecule type" value="Transcribed_RNA"/>
</dbReference>
<organism evidence="1">
    <name type="scientific">Rhipicephalus zambeziensis</name>
    <dbReference type="NCBI Taxonomy" id="60191"/>
    <lineage>
        <taxon>Eukaryota</taxon>
        <taxon>Metazoa</taxon>
        <taxon>Ecdysozoa</taxon>
        <taxon>Arthropoda</taxon>
        <taxon>Chelicerata</taxon>
        <taxon>Arachnida</taxon>
        <taxon>Acari</taxon>
        <taxon>Parasitiformes</taxon>
        <taxon>Ixodida</taxon>
        <taxon>Ixodoidea</taxon>
        <taxon>Ixodidae</taxon>
        <taxon>Rhipicephalinae</taxon>
        <taxon>Rhipicephalus</taxon>
        <taxon>Rhipicephalus</taxon>
    </lineage>
</organism>
<proteinExistence type="predicted"/>